<feature type="domain" description="Glycosyl transferase family 1" evidence="4">
    <location>
        <begin position="249"/>
        <end position="413"/>
    </location>
</feature>
<gene>
    <name evidence="6" type="primary">tuaC</name>
    <name evidence="6" type="ORF">EC9_41860</name>
</gene>
<evidence type="ECO:0000256" key="3">
    <source>
        <dbReference type="ARBA" id="ARBA00022679"/>
    </source>
</evidence>
<evidence type="ECO:0000256" key="2">
    <source>
        <dbReference type="ARBA" id="ARBA00022676"/>
    </source>
</evidence>
<dbReference type="Proteomes" id="UP000319557">
    <property type="component" value="Chromosome"/>
</dbReference>
<dbReference type="EC" id="2.4.-.-" evidence="6"/>
<reference evidence="6 7" key="1">
    <citation type="submission" date="2019-02" db="EMBL/GenBank/DDBJ databases">
        <title>Deep-cultivation of Planctomycetes and their phenomic and genomic characterization uncovers novel biology.</title>
        <authorList>
            <person name="Wiegand S."/>
            <person name="Jogler M."/>
            <person name="Boedeker C."/>
            <person name="Pinto D."/>
            <person name="Vollmers J."/>
            <person name="Rivas-Marin E."/>
            <person name="Kohn T."/>
            <person name="Peeters S.H."/>
            <person name="Heuer A."/>
            <person name="Rast P."/>
            <person name="Oberbeckmann S."/>
            <person name="Bunk B."/>
            <person name="Jeske O."/>
            <person name="Meyerdierks A."/>
            <person name="Storesund J.E."/>
            <person name="Kallscheuer N."/>
            <person name="Luecker S."/>
            <person name="Lage O.M."/>
            <person name="Pohl T."/>
            <person name="Merkel B.J."/>
            <person name="Hornburger P."/>
            <person name="Mueller R.-W."/>
            <person name="Bruemmer F."/>
            <person name="Labrenz M."/>
            <person name="Spormann A.M."/>
            <person name="Op den Camp H."/>
            <person name="Overmann J."/>
            <person name="Amann R."/>
            <person name="Jetten M.S.M."/>
            <person name="Mascher T."/>
            <person name="Medema M.H."/>
            <person name="Devos D.P."/>
            <person name="Kaster A.-K."/>
            <person name="Ovreas L."/>
            <person name="Rohde M."/>
            <person name="Galperin M.Y."/>
            <person name="Jogler C."/>
        </authorList>
    </citation>
    <scope>NUCLEOTIDE SEQUENCE [LARGE SCALE GENOMIC DNA]</scope>
    <source>
        <strain evidence="6 7">EC9</strain>
    </source>
</reference>
<proteinExistence type="inferred from homology"/>
<dbReference type="RefSeq" id="WP_145347900.1">
    <property type="nucleotide sequence ID" value="NZ_CP036261.1"/>
</dbReference>
<dbReference type="Gene3D" id="3.40.50.2000">
    <property type="entry name" value="Glycogen Phosphorylase B"/>
    <property type="match status" value="2"/>
</dbReference>
<evidence type="ECO:0000313" key="7">
    <source>
        <dbReference type="Proteomes" id="UP000319557"/>
    </source>
</evidence>
<dbReference type="OrthoDB" id="9802525at2"/>
<dbReference type="CDD" id="cd03801">
    <property type="entry name" value="GT4_PimA-like"/>
    <property type="match status" value="1"/>
</dbReference>
<dbReference type="SUPFAM" id="SSF53756">
    <property type="entry name" value="UDP-Glycosyltransferase/glycogen phosphorylase"/>
    <property type="match status" value="1"/>
</dbReference>
<keyword evidence="3 6" id="KW-0808">Transferase</keyword>
<accession>A0A517M530</accession>
<sequence length="450" mass="49213">MRIAYLTAGAAGMYCGSCMHDNTLARAMIARGADCLLVPTYTPIRTDEKDISDDVVFFGGINIFLEQKLPLWGRLPHRLTAWLDRPGLLRLATRKTGSTSPHLLGALTVSMLQGMQGRQRTEVDRLCRWLQTHAAPDAIVLSNFLIGGCVTELKRRLGVPIVVTLQGDDIFLDFLPAKYRAMAIDRMRALAADVDGFIVNSRFYGEKMAAMLGLPAEKMHVIPLGIDTTGFLSDAAESPQDSIADPASPLRIGYLARIDPAKGLHRLVDAMIELERTRQPSDRAIHLDVAGWLGEQHHAFAADQWARLEAAGMAGRYTYHGSPDHDGKLDFLRRLDLFCVPTQYEEPKGLYALEAMATRLPVILPAHGVFPELAGENSAVHLVPPGDAAALAEAIRTLASDAASREKLADRGYRAVVGERTVDRMADQVLQLLNDLADGGKPVDHSAARR</sequence>
<dbReference type="KEGG" id="ruv:EC9_41860"/>
<dbReference type="PANTHER" id="PTHR12526:SF640">
    <property type="entry name" value="COLANIC ACID BIOSYNTHESIS GLYCOSYLTRANSFERASE WCAL-RELATED"/>
    <property type="match status" value="1"/>
</dbReference>
<protein>
    <submittedName>
        <fullName evidence="6">Teichuronic acid biosynthesis glycosyltransferase TuaC</fullName>
        <ecNumber evidence="6">2.4.-.-</ecNumber>
    </submittedName>
</protein>
<evidence type="ECO:0000259" key="4">
    <source>
        <dbReference type="Pfam" id="PF00534"/>
    </source>
</evidence>
<dbReference type="AlphaFoldDB" id="A0A517M530"/>
<evidence type="ECO:0000256" key="1">
    <source>
        <dbReference type="ARBA" id="ARBA00009481"/>
    </source>
</evidence>
<dbReference type="PANTHER" id="PTHR12526">
    <property type="entry name" value="GLYCOSYLTRANSFERASE"/>
    <property type="match status" value="1"/>
</dbReference>
<dbReference type="InterPro" id="IPR001296">
    <property type="entry name" value="Glyco_trans_1"/>
</dbReference>
<comment type="similarity">
    <text evidence="1">Belongs to the glycosyltransferase group 1 family. Glycosyltransferase 4 subfamily.</text>
</comment>
<organism evidence="6 7">
    <name type="scientific">Rosistilla ulvae</name>
    <dbReference type="NCBI Taxonomy" id="1930277"/>
    <lineage>
        <taxon>Bacteria</taxon>
        <taxon>Pseudomonadati</taxon>
        <taxon>Planctomycetota</taxon>
        <taxon>Planctomycetia</taxon>
        <taxon>Pirellulales</taxon>
        <taxon>Pirellulaceae</taxon>
        <taxon>Rosistilla</taxon>
    </lineage>
</organism>
<evidence type="ECO:0000259" key="5">
    <source>
        <dbReference type="Pfam" id="PF13579"/>
    </source>
</evidence>
<dbReference type="GO" id="GO:0016757">
    <property type="term" value="F:glycosyltransferase activity"/>
    <property type="evidence" value="ECO:0007669"/>
    <property type="project" value="UniProtKB-KW"/>
</dbReference>
<keyword evidence="2 6" id="KW-0328">Glycosyltransferase</keyword>
<dbReference type="Pfam" id="PF00534">
    <property type="entry name" value="Glycos_transf_1"/>
    <property type="match status" value="1"/>
</dbReference>
<name>A0A517M530_9BACT</name>
<keyword evidence="7" id="KW-1185">Reference proteome</keyword>
<dbReference type="EMBL" id="CP036261">
    <property type="protein sequence ID" value="QDS89983.1"/>
    <property type="molecule type" value="Genomic_DNA"/>
</dbReference>
<evidence type="ECO:0000313" key="6">
    <source>
        <dbReference type="EMBL" id="QDS89983.1"/>
    </source>
</evidence>
<dbReference type="InterPro" id="IPR028098">
    <property type="entry name" value="Glyco_trans_4-like_N"/>
</dbReference>
<feature type="domain" description="Glycosyltransferase subfamily 4-like N-terminal" evidence="5">
    <location>
        <begin position="120"/>
        <end position="225"/>
    </location>
</feature>
<dbReference type="Pfam" id="PF13579">
    <property type="entry name" value="Glyco_trans_4_4"/>
    <property type="match status" value="1"/>
</dbReference>